<name>A0A9X3E3L2_9HYPH</name>
<comment type="caution">
    <text evidence="1">The sequence shown here is derived from an EMBL/GenBank/DDBJ whole genome shotgun (WGS) entry which is preliminary data.</text>
</comment>
<proteinExistence type="predicted"/>
<sequence>MITLKRLTQPPRHPWLTLRRRRPQVFAVFSYRFDAHLVPNLLANIEPIVDGWVAFDDRAATGVFSSEAGRRRILLQEARKAGADWILAVDPDERFEAGVRSRIRRLMAESGRVAWGFRFREMYTPTTYRIDGIWGKKIRYCLFTMFDPAERTDTGLHDLWFPRDGGFQTRHCDLDLYHLKMIAPARRLARRDLYNFLDPNRADQPIGYDYLAEERDAAFETIPRNRLYHPAHVDDGGLWMQDLGSLRKHPIGE</sequence>
<gene>
    <name evidence="1" type="ORF">OSH07_18175</name>
</gene>
<accession>A0A9X3E3L2</accession>
<dbReference type="Proteomes" id="UP001144805">
    <property type="component" value="Unassembled WGS sequence"/>
</dbReference>
<reference evidence="1" key="1">
    <citation type="submission" date="2022-11" db="EMBL/GenBank/DDBJ databases">
        <title>Biodiversity and phylogenetic relationships of bacteria.</title>
        <authorList>
            <person name="Machado R.A.R."/>
            <person name="Bhat A."/>
            <person name="Loulou A."/>
            <person name="Kallel S."/>
        </authorList>
    </citation>
    <scope>NUCLEOTIDE SEQUENCE</scope>
    <source>
        <strain evidence="1">K-TC2</strain>
    </source>
</reference>
<dbReference type="EMBL" id="JAPKNK010000008">
    <property type="protein sequence ID" value="MCX5571134.1"/>
    <property type="molecule type" value="Genomic_DNA"/>
</dbReference>
<evidence type="ECO:0000313" key="2">
    <source>
        <dbReference type="Proteomes" id="UP001144805"/>
    </source>
</evidence>
<protein>
    <submittedName>
        <fullName evidence="1">Uncharacterized protein</fullName>
    </submittedName>
</protein>
<dbReference type="AlphaFoldDB" id="A0A9X3E3L2"/>
<organism evidence="1 2">
    <name type="scientific">Kaistia nematophila</name>
    <dbReference type="NCBI Taxonomy" id="2994654"/>
    <lineage>
        <taxon>Bacteria</taxon>
        <taxon>Pseudomonadati</taxon>
        <taxon>Pseudomonadota</taxon>
        <taxon>Alphaproteobacteria</taxon>
        <taxon>Hyphomicrobiales</taxon>
        <taxon>Kaistiaceae</taxon>
        <taxon>Kaistia</taxon>
    </lineage>
</organism>
<keyword evidence="2" id="KW-1185">Reference proteome</keyword>
<evidence type="ECO:0000313" key="1">
    <source>
        <dbReference type="EMBL" id="MCX5571134.1"/>
    </source>
</evidence>
<dbReference type="RefSeq" id="WP_266340098.1">
    <property type="nucleotide sequence ID" value="NZ_JAPKNK010000008.1"/>
</dbReference>